<dbReference type="AlphaFoldDB" id="A0A6V7HN89"/>
<organism evidence="2">
    <name type="scientific">Bracon brevicornis</name>
    <dbReference type="NCBI Taxonomy" id="1563983"/>
    <lineage>
        <taxon>Eukaryota</taxon>
        <taxon>Metazoa</taxon>
        <taxon>Ecdysozoa</taxon>
        <taxon>Arthropoda</taxon>
        <taxon>Hexapoda</taxon>
        <taxon>Insecta</taxon>
        <taxon>Pterygota</taxon>
        <taxon>Neoptera</taxon>
        <taxon>Endopterygota</taxon>
        <taxon>Hymenoptera</taxon>
        <taxon>Apocrita</taxon>
        <taxon>Ichneumonoidea</taxon>
        <taxon>Braconidae</taxon>
        <taxon>Braconinae</taxon>
        <taxon>Bracon</taxon>
    </lineage>
</organism>
<dbReference type="Pfam" id="PF14497">
    <property type="entry name" value="GST_C_3"/>
    <property type="match status" value="1"/>
</dbReference>
<feature type="domain" description="GST C-terminal" evidence="1">
    <location>
        <begin position="1"/>
        <end position="55"/>
    </location>
</feature>
<protein>
    <recommendedName>
        <fullName evidence="1">GST C-terminal domain-containing protein</fullName>
    </recommendedName>
</protein>
<dbReference type="InterPro" id="IPR004046">
    <property type="entry name" value="GST_C"/>
</dbReference>
<dbReference type="EMBL" id="CADCXW020000001">
    <property type="protein sequence ID" value="CAD1527703.1"/>
    <property type="molecule type" value="Genomic_DNA"/>
</dbReference>
<dbReference type="Gene3D" id="1.20.1050.10">
    <property type="match status" value="1"/>
</dbReference>
<name>A0A6V7HN89_9HYME</name>
<evidence type="ECO:0000259" key="1">
    <source>
        <dbReference type="PROSITE" id="PS50405"/>
    </source>
</evidence>
<dbReference type="SUPFAM" id="SSF47616">
    <property type="entry name" value="GST C-terminal domain-like"/>
    <property type="match status" value="1"/>
</dbReference>
<proteinExistence type="predicted"/>
<gene>
    <name evidence="2" type="ORF">BBRV_LOCUS252</name>
</gene>
<dbReference type="PROSITE" id="PS50405">
    <property type="entry name" value="GST_CTER"/>
    <property type="match status" value="1"/>
</dbReference>
<accession>A0A6V7HN89</accession>
<sequence>MSYADIFFAAVHDSLANACNVDITENRPNLKHIKDTVFNIPNIKKWIEKRPKVEF</sequence>
<dbReference type="InterPro" id="IPR036282">
    <property type="entry name" value="Glutathione-S-Trfase_C_sf"/>
</dbReference>
<dbReference type="InterPro" id="IPR010987">
    <property type="entry name" value="Glutathione-S-Trfase_C-like"/>
</dbReference>
<reference evidence="2" key="1">
    <citation type="submission" date="2020-07" db="EMBL/GenBank/DDBJ databases">
        <authorList>
            <person name="Ferguson B K."/>
        </authorList>
    </citation>
    <scope>NUCLEOTIDE SEQUENCE</scope>
    <source>
        <strain evidence="2">L06</strain>
    </source>
</reference>
<evidence type="ECO:0000313" key="2">
    <source>
        <dbReference type="EMBL" id="CAD1527703.1"/>
    </source>
</evidence>